<evidence type="ECO:0000313" key="2">
    <source>
        <dbReference type="Proteomes" id="UP000307507"/>
    </source>
</evidence>
<evidence type="ECO:0000313" key="1">
    <source>
        <dbReference type="EMBL" id="THF52975.1"/>
    </source>
</evidence>
<dbReference type="Proteomes" id="UP000307507">
    <property type="component" value="Unassembled WGS sequence"/>
</dbReference>
<organism evidence="1 2">
    <name type="scientific">Flavobacterium supellecticarium</name>
    <dbReference type="NCBI Taxonomy" id="2565924"/>
    <lineage>
        <taxon>Bacteria</taxon>
        <taxon>Pseudomonadati</taxon>
        <taxon>Bacteroidota</taxon>
        <taxon>Flavobacteriia</taxon>
        <taxon>Flavobacteriales</taxon>
        <taxon>Flavobacteriaceae</taxon>
        <taxon>Flavobacterium</taxon>
    </lineage>
</organism>
<dbReference type="EMBL" id="SSNZ01000001">
    <property type="protein sequence ID" value="THF52975.1"/>
    <property type="molecule type" value="Genomic_DNA"/>
</dbReference>
<name>A0A4S4A4V3_9FLAO</name>
<reference evidence="1 2" key="1">
    <citation type="submission" date="2019-04" db="EMBL/GenBank/DDBJ databases">
        <title>Flavobacterium sp. nov. isolated from construction timber.</title>
        <authorList>
            <person name="Lin S.-Y."/>
            <person name="Chang C.-T."/>
            <person name="Young C.-C."/>
        </authorList>
    </citation>
    <scope>NUCLEOTIDE SEQUENCE [LARGE SCALE GENOMIC DNA]</scope>
    <source>
        <strain evidence="1 2">CC-CTC003</strain>
    </source>
</reference>
<proteinExistence type="predicted"/>
<sequence>MDYEREKNSIRERTFTPIYLQVEQGFLFRFPFPDEDRLQFGRIIDPHDRTVDIVINKSVRDKIFGACDRQGESKIGIAMQKPVHRRSDGQFCLALVFKDQLTGELYRIEEPFEAKLIASQIVRHHILNETDQDRKKFYREIACRMLKGYRAGLQIGQYRDLHSAENQKINQEVRDGSEIELRQRKKGKSI</sequence>
<comment type="caution">
    <text evidence="1">The sequence shown here is derived from an EMBL/GenBank/DDBJ whole genome shotgun (WGS) entry which is preliminary data.</text>
</comment>
<dbReference type="RefSeq" id="WP_168732722.1">
    <property type="nucleotide sequence ID" value="NZ_SSNZ01000001.1"/>
</dbReference>
<accession>A0A4S4A4V3</accession>
<dbReference type="AlphaFoldDB" id="A0A4S4A4V3"/>
<gene>
    <name evidence="1" type="ORF">E6C50_01850</name>
</gene>
<protein>
    <submittedName>
        <fullName evidence="1">Uncharacterized protein</fullName>
    </submittedName>
</protein>
<keyword evidence="2" id="KW-1185">Reference proteome</keyword>